<name>A0A545U1N5_9PROT</name>
<gene>
    <name evidence="2" type="primary">metW</name>
    <name evidence="2" type="ORF">FKG95_01975</name>
</gene>
<dbReference type="NCBIfam" id="TIGR02081">
    <property type="entry name" value="metW"/>
    <property type="match status" value="1"/>
</dbReference>
<dbReference type="Gene3D" id="3.40.50.150">
    <property type="entry name" value="Vaccinia Virus protein VP39"/>
    <property type="match status" value="1"/>
</dbReference>
<evidence type="ECO:0000313" key="3">
    <source>
        <dbReference type="Proteomes" id="UP000315252"/>
    </source>
</evidence>
<organism evidence="2 3">
    <name type="scientific">Denitrobaculum tricleocarpae</name>
    <dbReference type="NCBI Taxonomy" id="2591009"/>
    <lineage>
        <taxon>Bacteria</taxon>
        <taxon>Pseudomonadati</taxon>
        <taxon>Pseudomonadota</taxon>
        <taxon>Alphaproteobacteria</taxon>
        <taxon>Rhodospirillales</taxon>
        <taxon>Rhodospirillaceae</taxon>
        <taxon>Denitrobaculum</taxon>
    </lineage>
</organism>
<sequence length="222" mass="25012">MSPDQGLPAMSAPPPENLPERSELRADLKLISDMIEKGSRVLDIGCEDGALLEYLFREKQVTGRGIELSQAGVNACVARGLSVIQGNADTDLGNYPDDAFDYAVLSQTLQAVHAPHLVLEQLARIGRKTIVSFPNFGYWKVRRRLLLQGRMPVTRVLPAQWYETPNIHLCTIRDFLLLCEDLNVEVERSLILDERGRMTTARSLWWANLIGQQAIFLLRRKS</sequence>
<dbReference type="OrthoDB" id="9792690at2"/>
<comment type="caution">
    <text evidence="2">The sequence shown here is derived from an EMBL/GenBank/DDBJ whole genome shotgun (WGS) entry which is preliminary data.</text>
</comment>
<dbReference type="AlphaFoldDB" id="A0A545U1N5"/>
<dbReference type="Proteomes" id="UP000315252">
    <property type="component" value="Unassembled WGS sequence"/>
</dbReference>
<dbReference type="CDD" id="cd02440">
    <property type="entry name" value="AdoMet_MTases"/>
    <property type="match status" value="1"/>
</dbReference>
<keyword evidence="3" id="KW-1185">Reference proteome</keyword>
<evidence type="ECO:0000256" key="1">
    <source>
        <dbReference type="SAM" id="MobiDB-lite"/>
    </source>
</evidence>
<dbReference type="InterPro" id="IPR029063">
    <property type="entry name" value="SAM-dependent_MTases_sf"/>
</dbReference>
<evidence type="ECO:0000313" key="2">
    <source>
        <dbReference type="EMBL" id="TQV83391.1"/>
    </source>
</evidence>
<protein>
    <submittedName>
        <fullName evidence="2">Methionine biosynthesis protein MetW</fullName>
    </submittedName>
</protein>
<proteinExistence type="predicted"/>
<feature type="region of interest" description="Disordered" evidence="1">
    <location>
        <begin position="1"/>
        <end position="20"/>
    </location>
</feature>
<dbReference type="SUPFAM" id="SSF53335">
    <property type="entry name" value="S-adenosyl-L-methionine-dependent methyltransferases"/>
    <property type="match status" value="1"/>
</dbReference>
<dbReference type="Pfam" id="PF07021">
    <property type="entry name" value="MetW"/>
    <property type="match status" value="1"/>
</dbReference>
<dbReference type="EMBL" id="VHSH01000001">
    <property type="protein sequence ID" value="TQV83391.1"/>
    <property type="molecule type" value="Genomic_DNA"/>
</dbReference>
<dbReference type="InterPro" id="IPR010743">
    <property type="entry name" value="Methionine_synth_MetW"/>
</dbReference>
<reference evidence="2 3" key="1">
    <citation type="submission" date="2019-06" db="EMBL/GenBank/DDBJ databases">
        <title>Whole genome sequence for Rhodospirillaceae sp. R148.</title>
        <authorList>
            <person name="Wang G."/>
        </authorList>
    </citation>
    <scope>NUCLEOTIDE SEQUENCE [LARGE SCALE GENOMIC DNA]</scope>
    <source>
        <strain evidence="2 3">R148</strain>
    </source>
</reference>
<accession>A0A545U1N5</accession>